<keyword evidence="1" id="KW-0677">Repeat</keyword>
<dbReference type="PANTHER" id="PTHR44227:SF3">
    <property type="entry name" value="PROTEIN O-MANNOSYL-TRANSFERASE TMTC4"/>
    <property type="match status" value="1"/>
</dbReference>
<evidence type="ECO:0000256" key="3">
    <source>
        <dbReference type="PROSITE-ProRule" id="PRU00339"/>
    </source>
</evidence>
<gene>
    <name evidence="5" type="ORF">SAMN04488068_1287</name>
</gene>
<keyword evidence="2 3" id="KW-0802">TPR repeat</keyword>
<dbReference type="Pfam" id="PF13181">
    <property type="entry name" value="TPR_8"/>
    <property type="match status" value="1"/>
</dbReference>
<feature type="repeat" description="TPR" evidence="3">
    <location>
        <begin position="121"/>
        <end position="154"/>
    </location>
</feature>
<dbReference type="AlphaFoldDB" id="A0A1M5MIW9"/>
<organism evidence="5 6">
    <name type="scientific">Hydrocarboniphaga daqingensis</name>
    <dbReference type="NCBI Taxonomy" id="490188"/>
    <lineage>
        <taxon>Bacteria</taxon>
        <taxon>Pseudomonadati</taxon>
        <taxon>Pseudomonadota</taxon>
        <taxon>Gammaproteobacteria</taxon>
        <taxon>Nevskiales</taxon>
        <taxon>Nevskiaceae</taxon>
        <taxon>Hydrocarboniphaga</taxon>
    </lineage>
</organism>
<evidence type="ECO:0000313" key="5">
    <source>
        <dbReference type="EMBL" id="SHG77147.1"/>
    </source>
</evidence>
<accession>A0A1M5MIW9</accession>
<dbReference type="Gene3D" id="2.60.120.620">
    <property type="entry name" value="q2cbj1_9rhob like domain"/>
    <property type="match status" value="1"/>
</dbReference>
<dbReference type="GO" id="GO:0030968">
    <property type="term" value="P:endoplasmic reticulum unfolded protein response"/>
    <property type="evidence" value="ECO:0007669"/>
    <property type="project" value="TreeGrafter"/>
</dbReference>
<name>A0A1M5MIW9_9GAMM</name>
<dbReference type="InterPro" id="IPR052346">
    <property type="entry name" value="O-mannosyl-transferase_TMTC"/>
</dbReference>
<evidence type="ECO:0000313" key="6">
    <source>
        <dbReference type="Proteomes" id="UP000199758"/>
    </source>
</evidence>
<dbReference type="GO" id="GO:0000030">
    <property type="term" value="F:mannosyltransferase activity"/>
    <property type="evidence" value="ECO:0007669"/>
    <property type="project" value="TreeGrafter"/>
</dbReference>
<dbReference type="RefSeq" id="WP_175550120.1">
    <property type="nucleotide sequence ID" value="NZ_FQWZ01000003.1"/>
</dbReference>
<dbReference type="InterPro" id="IPR011990">
    <property type="entry name" value="TPR-like_helical_dom_sf"/>
</dbReference>
<reference evidence="5 6" key="1">
    <citation type="submission" date="2016-11" db="EMBL/GenBank/DDBJ databases">
        <authorList>
            <person name="Jaros S."/>
            <person name="Januszkiewicz K."/>
            <person name="Wedrychowicz H."/>
        </authorList>
    </citation>
    <scope>NUCLEOTIDE SEQUENCE [LARGE SCALE GENOMIC DNA]</scope>
    <source>
        <strain evidence="5 6">CGMCC 1.7049</strain>
    </source>
</reference>
<dbReference type="GO" id="GO:0035269">
    <property type="term" value="P:protein O-linked glycosylation via mannose"/>
    <property type="evidence" value="ECO:0007669"/>
    <property type="project" value="TreeGrafter"/>
</dbReference>
<proteinExistence type="predicted"/>
<dbReference type="EMBL" id="FQWZ01000003">
    <property type="protein sequence ID" value="SHG77147.1"/>
    <property type="molecule type" value="Genomic_DNA"/>
</dbReference>
<dbReference type="SMART" id="SM00028">
    <property type="entry name" value="TPR"/>
    <property type="match status" value="4"/>
</dbReference>
<feature type="region of interest" description="Disordered" evidence="4">
    <location>
        <begin position="1"/>
        <end position="20"/>
    </location>
</feature>
<evidence type="ECO:0000256" key="4">
    <source>
        <dbReference type="SAM" id="MobiDB-lite"/>
    </source>
</evidence>
<keyword evidence="6" id="KW-1185">Reference proteome</keyword>
<dbReference type="Pfam" id="PF13759">
    <property type="entry name" value="2OG-FeII_Oxy_5"/>
    <property type="match status" value="1"/>
</dbReference>
<dbReference type="Gene3D" id="1.25.40.10">
    <property type="entry name" value="Tetratricopeptide repeat domain"/>
    <property type="match status" value="3"/>
</dbReference>
<dbReference type="PROSITE" id="PS50005">
    <property type="entry name" value="TPR"/>
    <property type="match status" value="1"/>
</dbReference>
<dbReference type="SUPFAM" id="SSF48452">
    <property type="entry name" value="TPR-like"/>
    <property type="match status" value="3"/>
</dbReference>
<evidence type="ECO:0000256" key="1">
    <source>
        <dbReference type="ARBA" id="ARBA00022737"/>
    </source>
</evidence>
<dbReference type="InterPro" id="IPR019734">
    <property type="entry name" value="TPR_rpt"/>
</dbReference>
<dbReference type="STRING" id="490188.SAMN04488068_1287"/>
<protein>
    <submittedName>
        <fullName evidence="5">Tfp pilus assembly protein PilF</fullName>
    </submittedName>
</protein>
<dbReference type="PANTHER" id="PTHR44227">
    <property type="match status" value="1"/>
</dbReference>
<dbReference type="InterPro" id="IPR012668">
    <property type="entry name" value="CHP02466"/>
</dbReference>
<sequence>MTPASTHLKVSMSPRHQPLSPQQARLRADALQHLAQGQAQQALALARTLVASAASSADAQLLLAITLSETGADREAELAFARASALLPNSDVVAQNHAAWLGRMNRAGEAIALLSRFPRSAGASRQLGLLLQQQGDIKRSVEALRRAVTIDPASGDAWRALGSALRASDKLESADEAFAKACATQSANADNWFNRGAVLRLLGQIEASMSCMQQARALGDDRPELHNAINGLLADAGRVGDALAGAKLVARRFPSFVQGLETLTQMSWEYSPTVSTADDVMAPLRAAAAAQPANRSLCLALVRLQMQAGQFERALDSVERSRLHPADPVADWISAECLGGLGQHDEADIRFRRAAVYFGDQNVDFLNAHIRHCLNTQRIDQAMSLATLATSRYPDHQESWAHMSTLWRLAGDEREHWLCDYQAHVADLELSLPKGFATLERFLDALSDVLDPLHGAYRQPLGQSVRNGSQTSGRLLGRNDPTLMAFHAAIQTTVTGWLARLPDDARHPFLRRKQQRTRVVGSWSVKLQSGGHHSQHIHPDGWLSSAFYVSVPETPADDTAGWLALGQPLGPIGAALSPRRLIRAVPGRLALFPSYFWHGTIAFRSAQPRLTAAFDLQPAER</sequence>
<dbReference type="Proteomes" id="UP000199758">
    <property type="component" value="Unassembled WGS sequence"/>
</dbReference>
<evidence type="ECO:0000256" key="2">
    <source>
        <dbReference type="ARBA" id="ARBA00022803"/>
    </source>
</evidence>